<sequence length="135" mass="15633">MKKTFLLMLLLVALFSGCSDNDATITKSEKDLHNIKCMRLVIFPPNKFLETTMKELYNFDANCSYRLEVSQKSGIVCNSNQNAAQKALSNFPSGFIRLDLYKKRKVIYSYYKDLTHKTKKEDVKKAFESLEQDIQ</sequence>
<evidence type="ECO:0008006" key="2">
    <source>
        <dbReference type="Google" id="ProtNLM"/>
    </source>
</evidence>
<name>A0A1W1BMZ6_9ZZZZ</name>
<proteinExistence type="predicted"/>
<accession>A0A1W1BMZ6</accession>
<dbReference type="AlphaFoldDB" id="A0A1W1BMZ6"/>
<protein>
    <recommendedName>
        <fullName evidence="2">Lipoprotein</fullName>
    </recommendedName>
</protein>
<evidence type="ECO:0000313" key="1">
    <source>
        <dbReference type="EMBL" id="SFV54909.1"/>
    </source>
</evidence>
<dbReference type="EMBL" id="FPHK01000014">
    <property type="protein sequence ID" value="SFV54909.1"/>
    <property type="molecule type" value="Genomic_DNA"/>
</dbReference>
<gene>
    <name evidence="1" type="ORF">MNB_SM-6-1343</name>
</gene>
<reference evidence="1" key="1">
    <citation type="submission" date="2016-10" db="EMBL/GenBank/DDBJ databases">
        <authorList>
            <person name="de Groot N.N."/>
        </authorList>
    </citation>
    <scope>NUCLEOTIDE SEQUENCE</scope>
</reference>
<dbReference type="PROSITE" id="PS51257">
    <property type="entry name" value="PROKAR_LIPOPROTEIN"/>
    <property type="match status" value="1"/>
</dbReference>
<organism evidence="1">
    <name type="scientific">hydrothermal vent metagenome</name>
    <dbReference type="NCBI Taxonomy" id="652676"/>
    <lineage>
        <taxon>unclassified sequences</taxon>
        <taxon>metagenomes</taxon>
        <taxon>ecological metagenomes</taxon>
    </lineage>
</organism>